<accession>A0ABD1QIT8</accession>
<evidence type="ECO:0000256" key="3">
    <source>
        <dbReference type="ARBA" id="ARBA00022676"/>
    </source>
</evidence>
<dbReference type="GO" id="GO:0005789">
    <property type="term" value="C:endoplasmic reticulum membrane"/>
    <property type="evidence" value="ECO:0007669"/>
    <property type="project" value="UniProtKB-SubCell"/>
</dbReference>
<dbReference type="PANTHER" id="PTHR13036:SF0">
    <property type="entry name" value="CHITOBIOSYLDIPHOSPHODOLICHOL BETA-MANNOSYLTRANSFERASE"/>
    <property type="match status" value="1"/>
</dbReference>
<keyword evidence="8" id="KW-0472">Membrane</keyword>
<dbReference type="Proteomes" id="UP001604336">
    <property type="component" value="Unassembled WGS sequence"/>
</dbReference>
<keyword evidence="4" id="KW-0808">Transferase</keyword>
<comment type="subcellular location">
    <subcellularLocation>
        <location evidence="1">Endoplasmic reticulum membrane</location>
        <topology evidence="1">Single-pass membrane protein</topology>
    </subcellularLocation>
</comment>
<evidence type="ECO:0000256" key="6">
    <source>
        <dbReference type="ARBA" id="ARBA00022824"/>
    </source>
</evidence>
<comment type="caution">
    <text evidence="9">The sequence shown here is derived from an EMBL/GenBank/DDBJ whole genome shotgun (WGS) entry which is preliminary data.</text>
</comment>
<reference evidence="10" key="1">
    <citation type="submission" date="2024-07" db="EMBL/GenBank/DDBJ databases">
        <title>Two chromosome-level genome assemblies of Korean endemic species Abeliophyllum distichum and Forsythia ovata (Oleaceae).</title>
        <authorList>
            <person name="Jang H."/>
        </authorList>
    </citation>
    <scope>NUCLEOTIDE SEQUENCE [LARGE SCALE GENOMIC DNA]</scope>
</reference>
<proteinExistence type="predicted"/>
<sequence>MIKFWYMHRIEKWCGKMAHGSLCVTRSHFLYDQPPEFFRLPFLEEKHKLFCRINKSLSQPSGFQDCISSDNNDLNEIPFTTHLGTDIFLKQNGLALIVSSTSWTLDEDFSILWEAALMYDRRVVALLNEDDSTRDEVVWKEIYDGKQFLYPRLLFIITGCCTLRQSIQKELKLFDED</sequence>
<comment type="pathway">
    <text evidence="2">Protein modification; protein glycosylation.</text>
</comment>
<evidence type="ECO:0000256" key="1">
    <source>
        <dbReference type="ARBA" id="ARBA00004389"/>
    </source>
</evidence>
<evidence type="ECO:0000313" key="9">
    <source>
        <dbReference type="EMBL" id="KAL2474731.1"/>
    </source>
</evidence>
<dbReference type="GO" id="GO:0016757">
    <property type="term" value="F:glycosyltransferase activity"/>
    <property type="evidence" value="ECO:0007669"/>
    <property type="project" value="UniProtKB-KW"/>
</dbReference>
<dbReference type="EMBL" id="JBFOLK010000011">
    <property type="protein sequence ID" value="KAL2474731.1"/>
    <property type="molecule type" value="Genomic_DNA"/>
</dbReference>
<keyword evidence="6" id="KW-0256">Endoplasmic reticulum</keyword>
<keyword evidence="7" id="KW-1133">Transmembrane helix</keyword>
<keyword evidence="3" id="KW-0328">Glycosyltransferase</keyword>
<keyword evidence="10" id="KW-1185">Reference proteome</keyword>
<evidence type="ECO:0000256" key="5">
    <source>
        <dbReference type="ARBA" id="ARBA00022692"/>
    </source>
</evidence>
<keyword evidence="5" id="KW-0812">Transmembrane</keyword>
<name>A0ABD1QIT8_9LAMI</name>
<organism evidence="9 10">
    <name type="scientific">Abeliophyllum distichum</name>
    <dbReference type="NCBI Taxonomy" id="126358"/>
    <lineage>
        <taxon>Eukaryota</taxon>
        <taxon>Viridiplantae</taxon>
        <taxon>Streptophyta</taxon>
        <taxon>Embryophyta</taxon>
        <taxon>Tracheophyta</taxon>
        <taxon>Spermatophyta</taxon>
        <taxon>Magnoliopsida</taxon>
        <taxon>eudicotyledons</taxon>
        <taxon>Gunneridae</taxon>
        <taxon>Pentapetalae</taxon>
        <taxon>asterids</taxon>
        <taxon>lamiids</taxon>
        <taxon>Lamiales</taxon>
        <taxon>Oleaceae</taxon>
        <taxon>Forsythieae</taxon>
        <taxon>Abeliophyllum</taxon>
    </lineage>
</organism>
<evidence type="ECO:0000256" key="7">
    <source>
        <dbReference type="ARBA" id="ARBA00022989"/>
    </source>
</evidence>
<dbReference type="AlphaFoldDB" id="A0ABD1QIT8"/>
<protein>
    <submittedName>
        <fullName evidence="9">UDP-Glycosyltransferase superfamily protein</fullName>
    </submittedName>
</protein>
<dbReference type="InterPro" id="IPR026051">
    <property type="entry name" value="ALG1-like"/>
</dbReference>
<dbReference type="PANTHER" id="PTHR13036">
    <property type="entry name" value="BETA1,4 MANNOSYLTRANSFERASE"/>
    <property type="match status" value="1"/>
</dbReference>
<evidence type="ECO:0000256" key="2">
    <source>
        <dbReference type="ARBA" id="ARBA00004922"/>
    </source>
</evidence>
<evidence type="ECO:0000313" key="10">
    <source>
        <dbReference type="Proteomes" id="UP001604336"/>
    </source>
</evidence>
<gene>
    <name evidence="9" type="ORF">Adt_35467</name>
</gene>
<evidence type="ECO:0000256" key="4">
    <source>
        <dbReference type="ARBA" id="ARBA00022679"/>
    </source>
</evidence>
<evidence type="ECO:0000256" key="8">
    <source>
        <dbReference type="ARBA" id="ARBA00023136"/>
    </source>
</evidence>